<reference evidence="2 3" key="1">
    <citation type="submission" date="2011-01" db="EMBL/GenBank/DDBJ databases">
        <authorList>
            <person name="Durkin A.S."/>
            <person name="Madupu R."/>
            <person name="Torralba M."/>
            <person name="Gillis M."/>
            <person name="Methe B."/>
            <person name="Sutton G."/>
            <person name="Nelson K.E."/>
        </authorList>
    </citation>
    <scope>NUCLEOTIDE SEQUENCE [LARGE SCALE GENOMIC DNA]</scope>
    <source>
        <strain evidence="2 3">ACS-065-V-Col13</strain>
    </source>
</reference>
<keyword evidence="3" id="KW-1185">Reference proteome</keyword>
<dbReference type="RefSeq" id="WP_004835219.1">
    <property type="nucleotide sequence ID" value="NZ_AEXM01000028.1"/>
</dbReference>
<evidence type="ECO:0000313" key="3">
    <source>
        <dbReference type="Proteomes" id="UP000005286"/>
    </source>
</evidence>
<sequence>MEERAPNITNKNRKRKRLKVKENSRKNQARKIQELKKKDKKFKMLVSSLCFLVVLSLAVSAFLKQRSLQARRYEYNTLKADIISYELQRDRLSQKLENTIDINKIQRYALEDLGMVYRDKDNTVKLNVDRK</sequence>
<evidence type="ECO:0000256" key="1">
    <source>
        <dbReference type="SAM" id="MobiDB-lite"/>
    </source>
</evidence>
<proteinExistence type="predicted"/>
<dbReference type="Proteomes" id="UP000005286">
    <property type="component" value="Unassembled WGS sequence"/>
</dbReference>
<comment type="caution">
    <text evidence="2">The sequence shown here is derived from an EMBL/GenBank/DDBJ whole genome shotgun (WGS) entry which is preliminary data.</text>
</comment>
<dbReference type="eggNOG" id="ENOG5030GFZ">
    <property type="taxonomic scope" value="Bacteria"/>
</dbReference>
<name>F0GWT8_9FIRM</name>
<feature type="region of interest" description="Disordered" evidence="1">
    <location>
        <begin position="1"/>
        <end position="33"/>
    </location>
</feature>
<evidence type="ECO:0000313" key="2">
    <source>
        <dbReference type="EMBL" id="EGC81646.1"/>
    </source>
</evidence>
<evidence type="ECO:0008006" key="4">
    <source>
        <dbReference type="Google" id="ProtNLM"/>
    </source>
</evidence>
<dbReference type="EMBL" id="AEXM01000028">
    <property type="protein sequence ID" value="EGC81646.1"/>
    <property type="molecule type" value="Genomic_DNA"/>
</dbReference>
<dbReference type="STRING" id="879305.HMPREF9290_0587"/>
<organism evidence="2 3">
    <name type="scientific">Anaerococcus prevotii ACS-065-V-Col13</name>
    <dbReference type="NCBI Taxonomy" id="879305"/>
    <lineage>
        <taxon>Bacteria</taxon>
        <taxon>Bacillati</taxon>
        <taxon>Bacillota</taxon>
        <taxon>Tissierellia</taxon>
        <taxon>Tissierellales</taxon>
        <taxon>Peptoniphilaceae</taxon>
        <taxon>Anaerococcus</taxon>
    </lineage>
</organism>
<gene>
    <name evidence="2" type="ORF">HMPREF9290_0587</name>
</gene>
<accession>F0GWT8</accession>
<feature type="compositionally biased region" description="Basic and acidic residues" evidence="1">
    <location>
        <begin position="20"/>
        <end position="33"/>
    </location>
</feature>
<dbReference type="PATRIC" id="fig|879305.3.peg.1276"/>
<dbReference type="AlphaFoldDB" id="F0GWT8"/>
<protein>
    <recommendedName>
        <fullName evidence="4">Cell division protein FtsL</fullName>
    </recommendedName>
</protein>